<keyword evidence="3" id="KW-1185">Reference proteome</keyword>
<evidence type="ECO:0000313" key="2">
    <source>
        <dbReference type="EMBL" id="GAA1747830.1"/>
    </source>
</evidence>
<comment type="caution">
    <text evidence="2">The sequence shown here is derived from an EMBL/GenBank/DDBJ whole genome shotgun (WGS) entry which is preliminary data.</text>
</comment>
<sequence>MSAAVIVMVLGAFVAGGAISFHRQHMPRWTVVLLALTAAGLIGFGWYAWFQGR</sequence>
<keyword evidence="1" id="KW-0812">Transmembrane</keyword>
<name>A0ABN2K4E5_9MICC</name>
<proteinExistence type="predicted"/>
<reference evidence="2 3" key="1">
    <citation type="journal article" date="2019" name="Int. J. Syst. Evol. Microbiol.">
        <title>The Global Catalogue of Microorganisms (GCM) 10K type strain sequencing project: providing services to taxonomists for standard genome sequencing and annotation.</title>
        <authorList>
            <consortium name="The Broad Institute Genomics Platform"/>
            <consortium name="The Broad Institute Genome Sequencing Center for Infectious Disease"/>
            <person name="Wu L."/>
            <person name="Ma J."/>
        </authorList>
    </citation>
    <scope>NUCLEOTIDE SEQUENCE [LARGE SCALE GENOMIC DNA]</scope>
    <source>
        <strain evidence="2 3">JCM 14735</strain>
    </source>
</reference>
<keyword evidence="1" id="KW-1133">Transmembrane helix</keyword>
<dbReference type="RefSeq" id="WP_344119231.1">
    <property type="nucleotide sequence ID" value="NZ_BAAAOA010000005.1"/>
</dbReference>
<organism evidence="2 3">
    <name type="scientific">Kocuria aegyptia</name>
    <dbReference type="NCBI Taxonomy" id="330943"/>
    <lineage>
        <taxon>Bacteria</taxon>
        <taxon>Bacillati</taxon>
        <taxon>Actinomycetota</taxon>
        <taxon>Actinomycetes</taxon>
        <taxon>Micrococcales</taxon>
        <taxon>Micrococcaceae</taxon>
        <taxon>Kocuria</taxon>
    </lineage>
</organism>
<gene>
    <name evidence="2" type="ORF">GCM10009767_03310</name>
</gene>
<evidence type="ECO:0000313" key="3">
    <source>
        <dbReference type="Proteomes" id="UP001501204"/>
    </source>
</evidence>
<dbReference type="EMBL" id="BAAAOA010000005">
    <property type="protein sequence ID" value="GAA1747830.1"/>
    <property type="molecule type" value="Genomic_DNA"/>
</dbReference>
<dbReference type="Proteomes" id="UP001501204">
    <property type="component" value="Unassembled WGS sequence"/>
</dbReference>
<evidence type="ECO:0008006" key="4">
    <source>
        <dbReference type="Google" id="ProtNLM"/>
    </source>
</evidence>
<feature type="transmembrane region" description="Helical" evidence="1">
    <location>
        <begin position="30"/>
        <end position="50"/>
    </location>
</feature>
<protein>
    <recommendedName>
        <fullName evidence="4">Amidotransferase</fullName>
    </recommendedName>
</protein>
<accession>A0ABN2K4E5</accession>
<keyword evidence="1" id="KW-0472">Membrane</keyword>
<evidence type="ECO:0000256" key="1">
    <source>
        <dbReference type="SAM" id="Phobius"/>
    </source>
</evidence>